<accession>A0A655DYC5</accession>
<name>A0A655DYC5_MYCTX</name>
<dbReference type="GO" id="GO:0005576">
    <property type="term" value="C:extracellular region"/>
    <property type="evidence" value="ECO:0007669"/>
    <property type="project" value="TreeGrafter"/>
</dbReference>
<dbReference type="Proteomes" id="UP000046680">
    <property type="component" value="Unassembled WGS sequence"/>
</dbReference>
<dbReference type="AlphaFoldDB" id="A0A655DYC5"/>
<protein>
    <submittedName>
        <fullName evidence="2">ESX-1 secretion system protein EccB1</fullName>
    </submittedName>
</protein>
<dbReference type="PANTHER" id="PTHR40765:SF2">
    <property type="entry name" value="ESX-2 SECRETION SYSTEM ATPASE ECCB2"/>
    <property type="match status" value="1"/>
</dbReference>
<evidence type="ECO:0000313" key="2">
    <source>
        <dbReference type="EMBL" id="CFR81550.1"/>
    </source>
</evidence>
<dbReference type="PANTHER" id="PTHR40765">
    <property type="entry name" value="ESX-2 SECRETION SYSTEM ATPASE ECCB2"/>
    <property type="match status" value="1"/>
</dbReference>
<organism evidence="2 3">
    <name type="scientific">Mycobacterium tuberculosis</name>
    <dbReference type="NCBI Taxonomy" id="1773"/>
    <lineage>
        <taxon>Bacteria</taxon>
        <taxon>Bacillati</taxon>
        <taxon>Actinomycetota</taxon>
        <taxon>Actinomycetes</taxon>
        <taxon>Mycobacteriales</taxon>
        <taxon>Mycobacteriaceae</taxon>
        <taxon>Mycobacterium</taxon>
        <taxon>Mycobacterium tuberculosis complex</taxon>
    </lineage>
</organism>
<reference evidence="2 3" key="1">
    <citation type="submission" date="2015-03" db="EMBL/GenBank/DDBJ databases">
        <authorList>
            <consortium name="Pathogen Informatics"/>
        </authorList>
    </citation>
    <scope>NUCLEOTIDE SEQUENCE [LARGE SCALE GENOMIC DNA]</scope>
    <source>
        <strain evidence="2 3">C09601061</strain>
    </source>
</reference>
<gene>
    <name evidence="2" type="primary">eccB1_2</name>
    <name evidence="2" type="ORF">ERS007657_01948</name>
</gene>
<sequence>MVPSLVVRIAERVYPSPLPDEPLKIVSRPQDPALCWSWQRSAGDQSPQSTVLSGRHLPISPSAMNMGIKQIHGTATVYLDGGKFVALQSPDPRYTESMYYIDPQGVRYGVPNAETAKSLGLSSPQNAPWEIVRLLVDGPVLSKDAALLEHDTLPADPSPRKVPAGASGAP</sequence>
<evidence type="ECO:0000256" key="1">
    <source>
        <dbReference type="SAM" id="MobiDB-lite"/>
    </source>
</evidence>
<dbReference type="Pfam" id="PF05108">
    <property type="entry name" value="T7SS_ESX1_EccB"/>
    <property type="match status" value="1"/>
</dbReference>
<dbReference type="InterPro" id="IPR007795">
    <property type="entry name" value="T7SS_EccB"/>
</dbReference>
<feature type="region of interest" description="Disordered" evidence="1">
    <location>
        <begin position="151"/>
        <end position="170"/>
    </location>
</feature>
<evidence type="ECO:0000313" key="3">
    <source>
        <dbReference type="Proteomes" id="UP000046680"/>
    </source>
</evidence>
<proteinExistence type="predicted"/>
<dbReference type="EMBL" id="CGCX01000679">
    <property type="protein sequence ID" value="CFR81550.1"/>
    <property type="molecule type" value="Genomic_DNA"/>
</dbReference>